<dbReference type="GO" id="GO:0005829">
    <property type="term" value="C:cytosol"/>
    <property type="evidence" value="ECO:0007669"/>
    <property type="project" value="TreeGrafter"/>
</dbReference>
<accession>A0A1I0L6I1</accession>
<feature type="binding site" evidence="10">
    <location>
        <position position="174"/>
    </location>
    <ligand>
        <name>substrate</name>
    </ligand>
</feature>
<dbReference type="InterPro" id="IPR002637">
    <property type="entry name" value="RdgB/HAM1"/>
</dbReference>
<dbReference type="PANTHER" id="PTHR11067">
    <property type="entry name" value="INOSINE TRIPHOSPHATE PYROPHOSPHATASE/HAM1 PROTEIN"/>
    <property type="match status" value="1"/>
</dbReference>
<evidence type="ECO:0000256" key="4">
    <source>
        <dbReference type="ARBA" id="ARBA00022741"/>
    </source>
</evidence>
<dbReference type="GO" id="GO:0009117">
    <property type="term" value="P:nucleotide metabolic process"/>
    <property type="evidence" value="ECO:0007669"/>
    <property type="project" value="UniProtKB-KW"/>
</dbReference>
<evidence type="ECO:0000256" key="7">
    <source>
        <dbReference type="ARBA" id="ARBA00023080"/>
    </source>
</evidence>
<feature type="binding site" evidence="10">
    <location>
        <position position="71"/>
    </location>
    <ligand>
        <name>substrate</name>
    </ligand>
</feature>
<evidence type="ECO:0000256" key="11">
    <source>
        <dbReference type="RuleBase" id="RU003781"/>
    </source>
</evidence>
<comment type="cofactor">
    <cofactor evidence="10">
        <name>Mg(2+)</name>
        <dbReference type="ChEBI" id="CHEBI:18420"/>
    </cofactor>
    <text evidence="10">Binds 1 Mg(2+) ion per subunit.</text>
</comment>
<keyword evidence="6 10" id="KW-0460">Magnesium</keyword>
<comment type="catalytic activity">
    <reaction evidence="10">
        <text>ITP + H2O = IMP + diphosphate + H(+)</text>
        <dbReference type="Rhea" id="RHEA:29399"/>
        <dbReference type="ChEBI" id="CHEBI:15377"/>
        <dbReference type="ChEBI" id="CHEBI:15378"/>
        <dbReference type="ChEBI" id="CHEBI:33019"/>
        <dbReference type="ChEBI" id="CHEBI:58053"/>
        <dbReference type="ChEBI" id="CHEBI:61402"/>
        <dbReference type="EC" id="3.6.1.66"/>
    </reaction>
</comment>
<evidence type="ECO:0000256" key="2">
    <source>
        <dbReference type="ARBA" id="ARBA00011738"/>
    </source>
</evidence>
<dbReference type="GO" id="GO:0000166">
    <property type="term" value="F:nucleotide binding"/>
    <property type="evidence" value="ECO:0007669"/>
    <property type="project" value="UniProtKB-KW"/>
</dbReference>
<dbReference type="RefSeq" id="WP_093525332.1">
    <property type="nucleotide sequence ID" value="NZ_FOIJ01000020.1"/>
</dbReference>
<dbReference type="GO" id="GO:0046872">
    <property type="term" value="F:metal ion binding"/>
    <property type="evidence" value="ECO:0007669"/>
    <property type="project" value="UniProtKB-KW"/>
</dbReference>
<comment type="catalytic activity">
    <reaction evidence="8 10">
        <text>dITP + H2O = dIMP + diphosphate + H(+)</text>
        <dbReference type="Rhea" id="RHEA:28342"/>
        <dbReference type="ChEBI" id="CHEBI:15377"/>
        <dbReference type="ChEBI" id="CHEBI:15378"/>
        <dbReference type="ChEBI" id="CHEBI:33019"/>
        <dbReference type="ChEBI" id="CHEBI:61194"/>
        <dbReference type="ChEBI" id="CHEBI:61382"/>
        <dbReference type="EC" id="3.6.1.66"/>
    </reaction>
</comment>
<keyword evidence="4 10" id="KW-0547">Nucleotide-binding</keyword>
<dbReference type="CDD" id="cd00515">
    <property type="entry name" value="HAM1"/>
    <property type="match status" value="1"/>
</dbReference>
<feature type="binding site" evidence="10">
    <location>
        <begin position="151"/>
        <end position="154"/>
    </location>
    <ligand>
        <name>substrate</name>
    </ligand>
</feature>
<reference evidence="13" key="1">
    <citation type="submission" date="2016-10" db="EMBL/GenBank/DDBJ databases">
        <authorList>
            <person name="Varghese N."/>
            <person name="Submissions S."/>
        </authorList>
    </citation>
    <scope>NUCLEOTIDE SEQUENCE [LARGE SCALE GENOMIC DNA]</scope>
    <source>
        <strain evidence="13">DSM 16858</strain>
    </source>
</reference>
<keyword evidence="3 10" id="KW-0479">Metal-binding</keyword>
<feature type="binding site" evidence="10">
    <location>
        <begin position="9"/>
        <end position="14"/>
    </location>
    <ligand>
        <name>substrate</name>
    </ligand>
</feature>
<name>A0A1I0L6I1_9BACT</name>
<dbReference type="GO" id="GO:0035870">
    <property type="term" value="F:dITP diphosphatase activity"/>
    <property type="evidence" value="ECO:0007669"/>
    <property type="project" value="UniProtKB-UniRule"/>
</dbReference>
<dbReference type="InterPro" id="IPR029001">
    <property type="entry name" value="ITPase-like_fam"/>
</dbReference>
<sequence>MKPRLLFATTNAGKLKELRGLVGEAVEVVSLRDLPPLPEPVEDAPTFEGNAAKKAREYAQATGLAALADDSGLCVDALGGRPGVLSARYAEGDDRARYEKLLRELADVPEARRTASFQCALCLATPSGELHTQVGRCEGRILTGPRGTQGFGYDPVFLLPALGKTMAELSSEEKARVSHRGEAFRKMHPWLTALQVPGVQGR</sequence>
<gene>
    <name evidence="12" type="ORF">SAMN05443639_12076</name>
</gene>
<keyword evidence="5 10" id="KW-0378">Hydrolase</keyword>
<dbReference type="NCBIfam" id="TIGR00042">
    <property type="entry name" value="RdgB/HAM1 family non-canonical purine NTP pyrophosphatase"/>
    <property type="match status" value="1"/>
</dbReference>
<evidence type="ECO:0000256" key="1">
    <source>
        <dbReference type="ARBA" id="ARBA00008023"/>
    </source>
</evidence>
<dbReference type="Proteomes" id="UP000199181">
    <property type="component" value="Unassembled WGS sequence"/>
</dbReference>
<dbReference type="Pfam" id="PF01725">
    <property type="entry name" value="Ham1p_like"/>
    <property type="match status" value="1"/>
</dbReference>
<proteinExistence type="inferred from homology"/>
<dbReference type="InterPro" id="IPR020922">
    <property type="entry name" value="dITP/XTP_pyrophosphatase"/>
</dbReference>
<keyword evidence="7 10" id="KW-0546">Nucleotide metabolism</keyword>
<dbReference type="PANTHER" id="PTHR11067:SF9">
    <property type="entry name" value="INOSINE TRIPHOSPHATE PYROPHOSPHATASE"/>
    <property type="match status" value="1"/>
</dbReference>
<evidence type="ECO:0000256" key="10">
    <source>
        <dbReference type="HAMAP-Rule" id="MF_01405"/>
    </source>
</evidence>
<dbReference type="SUPFAM" id="SSF52972">
    <property type="entry name" value="ITPase-like"/>
    <property type="match status" value="1"/>
</dbReference>
<dbReference type="EMBL" id="FOIJ01000020">
    <property type="protein sequence ID" value="SEU35460.1"/>
    <property type="molecule type" value="Genomic_DNA"/>
</dbReference>
<comment type="function">
    <text evidence="10">Pyrophosphatase that catalyzes the hydrolysis of nucleoside triphosphates to their monophosphate derivatives, with a high preference for the non-canonical purine nucleotides XTP (xanthosine triphosphate), dITP (deoxyinosine triphosphate) and ITP. Seems to function as a house-cleaning enzyme that removes non-canonical purine nucleotides from the nucleotide pool, thus preventing their incorporation into DNA/RNA and avoiding chromosomal lesions.</text>
</comment>
<dbReference type="GO" id="GO:0009146">
    <property type="term" value="P:purine nucleoside triphosphate catabolic process"/>
    <property type="evidence" value="ECO:0007669"/>
    <property type="project" value="UniProtKB-UniRule"/>
</dbReference>
<protein>
    <recommendedName>
        <fullName evidence="10">dITP/XTP pyrophosphatase</fullName>
        <ecNumber evidence="10">3.6.1.66</ecNumber>
    </recommendedName>
    <alternativeName>
        <fullName evidence="10">Non-canonical purine NTP pyrophosphatase</fullName>
    </alternativeName>
    <alternativeName>
        <fullName evidence="10">Non-standard purine NTP pyrophosphatase</fullName>
    </alternativeName>
    <alternativeName>
        <fullName evidence="10">Nucleoside-triphosphate diphosphatase</fullName>
    </alternativeName>
    <alternativeName>
        <fullName evidence="10">Nucleoside-triphosphate pyrophosphatase</fullName>
        <shortName evidence="10">NTPase</shortName>
    </alternativeName>
</protein>
<dbReference type="HAMAP" id="MF_01405">
    <property type="entry name" value="Non_canon_purine_NTPase"/>
    <property type="match status" value="1"/>
</dbReference>
<comment type="similarity">
    <text evidence="1 10 11">Belongs to the HAM1 NTPase family.</text>
</comment>
<feature type="binding site" evidence="10">
    <location>
        <position position="70"/>
    </location>
    <ligand>
        <name>Mg(2+)</name>
        <dbReference type="ChEBI" id="CHEBI:18420"/>
    </ligand>
</feature>
<dbReference type="EC" id="3.6.1.66" evidence="10"/>
<evidence type="ECO:0000256" key="8">
    <source>
        <dbReference type="ARBA" id="ARBA00051875"/>
    </source>
</evidence>
<evidence type="ECO:0000256" key="3">
    <source>
        <dbReference type="ARBA" id="ARBA00022723"/>
    </source>
</evidence>
<organism evidence="12 13">
    <name type="scientific">Stigmatella erecta</name>
    <dbReference type="NCBI Taxonomy" id="83460"/>
    <lineage>
        <taxon>Bacteria</taxon>
        <taxon>Pseudomonadati</taxon>
        <taxon>Myxococcota</taxon>
        <taxon>Myxococcia</taxon>
        <taxon>Myxococcales</taxon>
        <taxon>Cystobacterineae</taxon>
        <taxon>Archangiaceae</taxon>
        <taxon>Stigmatella</taxon>
    </lineage>
</organism>
<dbReference type="GO" id="GO:0036222">
    <property type="term" value="F:XTP diphosphatase activity"/>
    <property type="evidence" value="ECO:0007669"/>
    <property type="project" value="UniProtKB-UniRule"/>
</dbReference>
<feature type="binding site" evidence="10">
    <location>
        <begin position="179"/>
        <end position="180"/>
    </location>
    <ligand>
        <name>substrate</name>
    </ligand>
</feature>
<comment type="catalytic activity">
    <reaction evidence="9 10">
        <text>XTP + H2O = XMP + diphosphate + H(+)</text>
        <dbReference type="Rhea" id="RHEA:28610"/>
        <dbReference type="ChEBI" id="CHEBI:15377"/>
        <dbReference type="ChEBI" id="CHEBI:15378"/>
        <dbReference type="ChEBI" id="CHEBI:33019"/>
        <dbReference type="ChEBI" id="CHEBI:57464"/>
        <dbReference type="ChEBI" id="CHEBI:61314"/>
        <dbReference type="EC" id="3.6.1.66"/>
    </reaction>
</comment>
<evidence type="ECO:0000256" key="5">
    <source>
        <dbReference type="ARBA" id="ARBA00022801"/>
    </source>
</evidence>
<evidence type="ECO:0000313" key="13">
    <source>
        <dbReference type="Proteomes" id="UP000199181"/>
    </source>
</evidence>
<comment type="caution">
    <text evidence="10">Lacks conserved residue(s) required for the propagation of feature annotation.</text>
</comment>
<evidence type="ECO:0000313" key="12">
    <source>
        <dbReference type="EMBL" id="SEU35460.1"/>
    </source>
</evidence>
<dbReference type="Gene3D" id="3.90.950.10">
    <property type="match status" value="1"/>
</dbReference>
<dbReference type="GO" id="GO:0017111">
    <property type="term" value="F:ribonucleoside triphosphate phosphatase activity"/>
    <property type="evidence" value="ECO:0007669"/>
    <property type="project" value="InterPro"/>
</dbReference>
<keyword evidence="13" id="KW-1185">Reference proteome</keyword>
<dbReference type="GO" id="GO:0036220">
    <property type="term" value="F:ITP diphosphatase activity"/>
    <property type="evidence" value="ECO:0007669"/>
    <property type="project" value="UniProtKB-UniRule"/>
</dbReference>
<comment type="subunit">
    <text evidence="2 10">Homodimer.</text>
</comment>
<dbReference type="FunFam" id="3.90.950.10:FF:000001">
    <property type="entry name" value="dITP/XTP pyrophosphatase"/>
    <property type="match status" value="1"/>
</dbReference>
<dbReference type="AlphaFoldDB" id="A0A1I0L6I1"/>
<feature type="active site" description="Proton acceptor" evidence="10">
    <location>
        <position position="70"/>
    </location>
</feature>
<evidence type="ECO:0000256" key="6">
    <source>
        <dbReference type="ARBA" id="ARBA00022842"/>
    </source>
</evidence>
<evidence type="ECO:0000256" key="9">
    <source>
        <dbReference type="ARBA" id="ARBA00052017"/>
    </source>
</evidence>